<dbReference type="InterPro" id="IPR006905">
    <property type="entry name" value="Flavin_halogenase"/>
</dbReference>
<feature type="binding site" evidence="2">
    <location>
        <position position="335"/>
    </location>
    <ligand>
        <name>L-tryptophan</name>
        <dbReference type="ChEBI" id="CHEBI:57912"/>
    </ligand>
</feature>
<keyword evidence="2" id="KW-0285">Flavoprotein</keyword>
<feature type="binding site" evidence="2">
    <location>
        <position position="326"/>
    </location>
    <ligand>
        <name>FAD</name>
        <dbReference type="ChEBI" id="CHEBI:57692"/>
    </ligand>
</feature>
<organism evidence="3 4">
    <name type="scientific">Simiduia agarivorans (strain DSM 21679 / JCM 13881 / BCRC 17597 / SA1)</name>
    <dbReference type="NCBI Taxonomy" id="1117647"/>
    <lineage>
        <taxon>Bacteria</taxon>
        <taxon>Pseudomonadati</taxon>
        <taxon>Pseudomonadota</taxon>
        <taxon>Gammaproteobacteria</taxon>
        <taxon>Cellvibrionales</taxon>
        <taxon>Cellvibrionaceae</taxon>
        <taxon>Simiduia</taxon>
    </lineage>
</organism>
<dbReference type="SUPFAM" id="SSF51905">
    <property type="entry name" value="FAD/NAD(P)-binding domain"/>
    <property type="match status" value="1"/>
</dbReference>
<evidence type="ECO:0000256" key="1">
    <source>
        <dbReference type="PIRSR" id="PIRSR011396-1"/>
    </source>
</evidence>
<dbReference type="InterPro" id="IPR033856">
    <property type="entry name" value="Trp_halogen"/>
</dbReference>
<dbReference type="STRING" id="1117647.M5M_09655"/>
<dbReference type="PANTHER" id="PTHR43747">
    <property type="entry name" value="FAD-BINDING PROTEIN"/>
    <property type="match status" value="1"/>
</dbReference>
<name>K4KIY7_SIMAS</name>
<keyword evidence="4" id="KW-1185">Reference proteome</keyword>
<proteinExistence type="predicted"/>
<feature type="active site" evidence="1">
    <location>
        <position position="73"/>
    </location>
</feature>
<evidence type="ECO:0000313" key="3">
    <source>
        <dbReference type="EMBL" id="AFU99114.1"/>
    </source>
</evidence>
<sequence length="492" mass="54327">MKHIAIVGGGTAGWMAAVLFAHIWRDFSVTLVEAPDIPTVGVGEGSTPALKKYFDFLGIAESEWMAATGATYKTGIRFAGWSGRADYPDYFHAFDSALDLHTEPAFLYNCDMRRLGIAVQAHPDDYFINARLAAENRVPVPDRQFPFATGYGYHFDAGRLAGYLSQQAAARGVLHSRARVTGVPVDASGIARLQLDSGETLVADLYVDCTGFSAHLLQGALAEPFVSYEDQLLNDRAVVIGLAPESPAPVYTRAEAADCGWIWKIPLAHRTGYGYVYSSRFCSPAQAEQSLRRHLGVTDAVPARHLTMRVGRRARHWVKNCLALGLSQGFIEPLEATALNLVQTTIEQFADSWELSDFTDTQRQAFNQRVNDHFDGVRDYIVAHYLASARRDTPYWQAATAVPASDPLAPLLQAWHQAGDLRLLLKQPQYDRFYAPMSWYSLLSGYGCFLPGDQLRPGSDKANRFPVQTIRQFLSACATHYPGVGSDSTIHQ</sequence>
<dbReference type="InterPro" id="IPR036188">
    <property type="entry name" value="FAD/NAD-bd_sf"/>
</dbReference>
<dbReference type="Gene3D" id="3.50.50.60">
    <property type="entry name" value="FAD/NAD(P)-binding domain"/>
    <property type="match status" value="1"/>
</dbReference>
<dbReference type="KEGG" id="saga:M5M_09655"/>
<keyword evidence="2" id="KW-0547">Nucleotide-binding</keyword>
<dbReference type="eggNOG" id="COG0665">
    <property type="taxonomic scope" value="Bacteria"/>
</dbReference>
<dbReference type="GO" id="GO:0004497">
    <property type="term" value="F:monooxygenase activity"/>
    <property type="evidence" value="ECO:0007669"/>
    <property type="project" value="InterPro"/>
</dbReference>
<evidence type="ECO:0000256" key="2">
    <source>
        <dbReference type="PIRSR" id="PIRSR011396-2"/>
    </source>
</evidence>
<protein>
    <submittedName>
        <fullName evidence="3">Tryptophan halogenase</fullName>
    </submittedName>
</protein>
<reference evidence="3 4" key="1">
    <citation type="journal article" date="2013" name="Genome Announc.">
        <title>Complete genome sequence of Simiduia agarivorans SA1(T), a marine bacterium able to degrade a variety of polysaccharides.</title>
        <authorList>
            <person name="Lin S.Y."/>
            <person name="Shieh W.Y."/>
            <person name="Chen J.S."/>
            <person name="Tang S.L."/>
        </authorList>
    </citation>
    <scope>NUCLEOTIDE SEQUENCE [LARGE SCALE GENOMIC DNA]</scope>
    <source>
        <strain evidence="4">DSM 21679 / JCM 13881 / BCRC 17597 / SA1</strain>
    </source>
</reference>
<feature type="binding site" evidence="2">
    <location>
        <position position="73"/>
    </location>
    <ligand>
        <name>7-chloro-L-tryptophan</name>
        <dbReference type="ChEBI" id="CHEBI:58713"/>
    </ligand>
</feature>
<dbReference type="AlphaFoldDB" id="K4KIY7"/>
<dbReference type="PANTHER" id="PTHR43747:SF4">
    <property type="entry name" value="FLAVIN-DEPENDENT TRYPTOPHAN HALOGENASE"/>
    <property type="match status" value="1"/>
</dbReference>
<dbReference type="HOGENOM" id="CLU_022247_0_0_6"/>
<dbReference type="PIRSF" id="PIRSF011396">
    <property type="entry name" value="Trp_halogenase"/>
    <property type="match status" value="1"/>
</dbReference>
<dbReference type="Proteomes" id="UP000000466">
    <property type="component" value="Chromosome"/>
</dbReference>
<feature type="binding site" evidence="2">
    <location>
        <position position="180"/>
    </location>
    <ligand>
        <name>FAD</name>
        <dbReference type="ChEBI" id="CHEBI:57692"/>
    </ligand>
</feature>
<dbReference type="Pfam" id="PF04820">
    <property type="entry name" value="Trp_halogenase"/>
    <property type="match status" value="1"/>
</dbReference>
<keyword evidence="2" id="KW-0274">FAD</keyword>
<dbReference type="InterPro" id="IPR050816">
    <property type="entry name" value="Flavin-dep_Halogenase_NPB"/>
</dbReference>
<evidence type="ECO:0000313" key="4">
    <source>
        <dbReference type="Proteomes" id="UP000000466"/>
    </source>
</evidence>
<gene>
    <name evidence="3" type="ordered locus">M5M_09655</name>
</gene>
<feature type="binding site" evidence="2">
    <location>
        <begin position="9"/>
        <end position="12"/>
    </location>
    <ligand>
        <name>FAD</name>
        <dbReference type="ChEBI" id="CHEBI:57692"/>
    </ligand>
</feature>
<accession>K4KIY7</accession>
<dbReference type="OrthoDB" id="6278312at2"/>
<dbReference type="EMBL" id="CP003746">
    <property type="protein sequence ID" value="AFU99114.1"/>
    <property type="molecule type" value="Genomic_DNA"/>
</dbReference>
<dbReference type="RefSeq" id="WP_015047278.1">
    <property type="nucleotide sequence ID" value="NC_018868.3"/>
</dbReference>
<dbReference type="GO" id="GO:0000166">
    <property type="term" value="F:nucleotide binding"/>
    <property type="evidence" value="ECO:0007669"/>
    <property type="project" value="UniProtKB-KW"/>
</dbReference>